<dbReference type="RefSeq" id="WP_330102672.1">
    <property type="nucleotide sequence ID" value="NZ_JAZDCT010000003.1"/>
</dbReference>
<evidence type="ECO:0000313" key="2">
    <source>
        <dbReference type="Proteomes" id="UP001354227"/>
    </source>
</evidence>
<name>A0ABU7H5L1_9PSED</name>
<keyword evidence="2" id="KW-1185">Reference proteome</keyword>
<protein>
    <submittedName>
        <fullName evidence="1">Uncharacterized protein</fullName>
    </submittedName>
</protein>
<evidence type="ECO:0000313" key="1">
    <source>
        <dbReference type="EMBL" id="MEE1886610.1"/>
    </source>
</evidence>
<organism evidence="1 2">
    <name type="scientific">Pseudomonas carassii</name>
    <dbReference type="NCBI Taxonomy" id="3115855"/>
    <lineage>
        <taxon>Bacteria</taxon>
        <taxon>Pseudomonadati</taxon>
        <taxon>Pseudomonadota</taxon>
        <taxon>Gammaproteobacteria</taxon>
        <taxon>Pseudomonadales</taxon>
        <taxon>Pseudomonadaceae</taxon>
        <taxon>Pseudomonas</taxon>
    </lineage>
</organism>
<dbReference type="Proteomes" id="UP001354227">
    <property type="component" value="Unassembled WGS sequence"/>
</dbReference>
<proteinExistence type="predicted"/>
<accession>A0ABU7H5L1</accession>
<gene>
    <name evidence="1" type="ORF">V0R62_02980</name>
</gene>
<reference evidence="1" key="1">
    <citation type="submission" date="2024-01" db="EMBL/GenBank/DDBJ databases">
        <title>Unpublished Manusciprt.</title>
        <authorList>
            <person name="Duman M."/>
            <person name="Valdes E.G."/>
            <person name="Ajmi N."/>
            <person name="Altun S."/>
            <person name="Saticioglu I.B."/>
        </authorList>
    </citation>
    <scope>NUCLEOTIDE SEQUENCE</scope>
    <source>
        <strain evidence="1">137P</strain>
    </source>
</reference>
<sequence length="120" mass="13030">MRIAWTSSGSVIAPLSGFDPDGMQVILTRTQLLSLDTRRPILARSISGTHWISWRGRDLLLAQGQSVVLHAGQALVNGEGVFAFAPSQPLPAHNYLGALRRWLKTGLPTLQPSALHIDIV</sequence>
<dbReference type="EMBL" id="JAZDCT010000003">
    <property type="protein sequence ID" value="MEE1886610.1"/>
    <property type="molecule type" value="Genomic_DNA"/>
</dbReference>
<comment type="caution">
    <text evidence="1">The sequence shown here is derived from an EMBL/GenBank/DDBJ whole genome shotgun (WGS) entry which is preliminary data.</text>
</comment>